<dbReference type="PANTHER" id="PTHR43133">
    <property type="entry name" value="RNA POLYMERASE ECF-TYPE SIGMA FACTO"/>
    <property type="match status" value="1"/>
</dbReference>
<dbReference type="NCBIfam" id="NF006930">
    <property type="entry name" value="PRK09415.1"/>
    <property type="match status" value="1"/>
</dbReference>
<dbReference type="GO" id="GO:0006950">
    <property type="term" value="P:response to stress"/>
    <property type="evidence" value="ECO:0007669"/>
    <property type="project" value="UniProtKB-ARBA"/>
</dbReference>
<accession>A0A4Q0VQA3</accession>
<dbReference type="InterPro" id="IPR014284">
    <property type="entry name" value="RNA_pol_sigma-70_dom"/>
</dbReference>
<dbReference type="InterPro" id="IPR013324">
    <property type="entry name" value="RNA_pol_sigma_r3/r4-like"/>
</dbReference>
<keyword evidence="3 6" id="KW-0731">Sigma factor</keyword>
<feature type="domain" description="RNA polymerase sigma factor 70 region 4 type 2" evidence="8">
    <location>
        <begin position="128"/>
        <end position="176"/>
    </location>
</feature>
<evidence type="ECO:0000256" key="1">
    <source>
        <dbReference type="ARBA" id="ARBA00010641"/>
    </source>
</evidence>
<dbReference type="EMBL" id="QOUX01000046">
    <property type="protein sequence ID" value="RXI98603.1"/>
    <property type="molecule type" value="Genomic_DNA"/>
</dbReference>
<comment type="caution">
    <text evidence="9">The sequence shown here is derived from an EMBL/GenBank/DDBJ whole genome shotgun (WGS) entry which is preliminary data.</text>
</comment>
<evidence type="ECO:0000256" key="5">
    <source>
        <dbReference type="ARBA" id="ARBA00023163"/>
    </source>
</evidence>
<evidence type="ECO:0000259" key="8">
    <source>
        <dbReference type="Pfam" id="PF08281"/>
    </source>
</evidence>
<dbReference type="SUPFAM" id="SSF88946">
    <property type="entry name" value="Sigma2 domain of RNA polymerase sigma factors"/>
    <property type="match status" value="1"/>
</dbReference>
<dbReference type="RefSeq" id="WP_129079957.1">
    <property type="nucleotide sequence ID" value="NZ_QOUX01000046.1"/>
</dbReference>
<evidence type="ECO:0000256" key="2">
    <source>
        <dbReference type="ARBA" id="ARBA00023015"/>
    </source>
</evidence>
<dbReference type="InterPro" id="IPR013249">
    <property type="entry name" value="RNA_pol_sigma70_r4_t2"/>
</dbReference>
<dbReference type="Pfam" id="PF08281">
    <property type="entry name" value="Sigma70_r4_2"/>
    <property type="match status" value="1"/>
</dbReference>
<dbReference type="PROSITE" id="PS01063">
    <property type="entry name" value="SIGMA70_ECF"/>
    <property type="match status" value="1"/>
</dbReference>
<dbReference type="Proteomes" id="UP000290649">
    <property type="component" value="Unassembled WGS sequence"/>
</dbReference>
<feature type="domain" description="RNA polymerase sigma-70 region 2" evidence="7">
    <location>
        <begin position="26"/>
        <end position="89"/>
    </location>
</feature>
<evidence type="ECO:0000259" key="7">
    <source>
        <dbReference type="Pfam" id="PF04542"/>
    </source>
</evidence>
<comment type="similarity">
    <text evidence="1 6">Belongs to the sigma-70 factor family. ECF subfamily.</text>
</comment>
<sequence>MQAHKENVSCDHKFSSMDKDDAIEQLMTQYGEEIKRLIYTYTKNWAQADDLTQDVFVQIYMKLDQFTGKSAIRTWIYSIAINRCKDFKKSWHFKNMQLFEKVISFTKADNRTPEVEAIQKDDDNFLMDKVMSLPIKYREVILLFYYKEFSVEEISVVTGINQGTVKTRLKRAREKLHTLYMGTRGETIE</sequence>
<dbReference type="InterPro" id="IPR013325">
    <property type="entry name" value="RNA_pol_sigma_r2"/>
</dbReference>
<dbReference type="GO" id="GO:0003677">
    <property type="term" value="F:DNA binding"/>
    <property type="evidence" value="ECO:0007669"/>
    <property type="project" value="UniProtKB-KW"/>
</dbReference>
<dbReference type="GO" id="GO:0016987">
    <property type="term" value="F:sigma factor activity"/>
    <property type="evidence" value="ECO:0007669"/>
    <property type="project" value="UniProtKB-KW"/>
</dbReference>
<keyword evidence="2 6" id="KW-0805">Transcription regulation</keyword>
<dbReference type="InterPro" id="IPR000838">
    <property type="entry name" value="RNA_pol_sigma70_ECF_CS"/>
</dbReference>
<dbReference type="PANTHER" id="PTHR43133:SF60">
    <property type="entry name" value="RNA POLYMERASE SIGMA FACTOR SIGV"/>
    <property type="match status" value="1"/>
</dbReference>
<dbReference type="InterPro" id="IPR036388">
    <property type="entry name" value="WH-like_DNA-bd_sf"/>
</dbReference>
<dbReference type="Pfam" id="PF04542">
    <property type="entry name" value="Sigma70_r2"/>
    <property type="match status" value="1"/>
</dbReference>
<evidence type="ECO:0000313" key="10">
    <source>
        <dbReference type="Proteomes" id="UP000290649"/>
    </source>
</evidence>
<dbReference type="Gene3D" id="1.10.10.10">
    <property type="entry name" value="Winged helix-like DNA-binding domain superfamily/Winged helix DNA-binding domain"/>
    <property type="match status" value="1"/>
</dbReference>
<proteinExistence type="inferred from homology"/>
<keyword evidence="10" id="KW-1185">Reference proteome</keyword>
<organism evidence="9 10">
    <name type="scientific">Anaerobacillus alkaliphilus</name>
    <dbReference type="NCBI Taxonomy" id="1548597"/>
    <lineage>
        <taxon>Bacteria</taxon>
        <taxon>Bacillati</taxon>
        <taxon>Bacillota</taxon>
        <taxon>Bacilli</taxon>
        <taxon>Bacillales</taxon>
        <taxon>Bacillaceae</taxon>
        <taxon>Anaerobacillus</taxon>
    </lineage>
</organism>
<gene>
    <name evidence="9" type="ORF">DS745_20010</name>
</gene>
<evidence type="ECO:0000313" key="9">
    <source>
        <dbReference type="EMBL" id="RXI98603.1"/>
    </source>
</evidence>
<evidence type="ECO:0000256" key="3">
    <source>
        <dbReference type="ARBA" id="ARBA00023082"/>
    </source>
</evidence>
<dbReference type="AlphaFoldDB" id="A0A4Q0VQA3"/>
<keyword evidence="4 6" id="KW-0238">DNA-binding</keyword>
<dbReference type="InterPro" id="IPR007627">
    <property type="entry name" value="RNA_pol_sigma70_r2"/>
</dbReference>
<dbReference type="GO" id="GO:0006352">
    <property type="term" value="P:DNA-templated transcription initiation"/>
    <property type="evidence" value="ECO:0007669"/>
    <property type="project" value="InterPro"/>
</dbReference>
<evidence type="ECO:0000256" key="6">
    <source>
        <dbReference type="RuleBase" id="RU000716"/>
    </source>
</evidence>
<keyword evidence="5 6" id="KW-0804">Transcription</keyword>
<dbReference type="InterPro" id="IPR039425">
    <property type="entry name" value="RNA_pol_sigma-70-like"/>
</dbReference>
<dbReference type="SUPFAM" id="SSF88659">
    <property type="entry name" value="Sigma3 and sigma4 domains of RNA polymerase sigma factors"/>
    <property type="match status" value="1"/>
</dbReference>
<dbReference type="Gene3D" id="1.10.1740.10">
    <property type="match status" value="1"/>
</dbReference>
<dbReference type="CDD" id="cd06171">
    <property type="entry name" value="Sigma70_r4"/>
    <property type="match status" value="1"/>
</dbReference>
<dbReference type="OrthoDB" id="9794508at2"/>
<name>A0A4Q0VQA3_9BACI</name>
<reference evidence="9 10" key="1">
    <citation type="journal article" date="2019" name="Int. J. Syst. Evol. Microbiol.">
        <title>Anaerobacillus alkaliphilus sp. nov., a novel alkaliphilic and moderately halophilic bacterium.</title>
        <authorList>
            <person name="Borsodi A.K."/>
            <person name="Aszalos J.M."/>
            <person name="Bihari P."/>
            <person name="Nagy I."/>
            <person name="Schumann P."/>
            <person name="Sproer C."/>
            <person name="Kovacs A.L."/>
            <person name="Boka K."/>
            <person name="Dobosy P."/>
            <person name="Ovari M."/>
            <person name="Szili-Kovacs T."/>
            <person name="Toth E."/>
        </authorList>
    </citation>
    <scope>NUCLEOTIDE SEQUENCE [LARGE SCALE GENOMIC DNA]</scope>
    <source>
        <strain evidence="9 10">B16-10</strain>
    </source>
</reference>
<evidence type="ECO:0000256" key="4">
    <source>
        <dbReference type="ARBA" id="ARBA00023125"/>
    </source>
</evidence>
<dbReference type="NCBIfam" id="TIGR02937">
    <property type="entry name" value="sigma70-ECF"/>
    <property type="match status" value="1"/>
</dbReference>
<protein>
    <recommendedName>
        <fullName evidence="6">RNA polymerase sigma factor</fullName>
    </recommendedName>
</protein>